<accession>A0A841PFJ6</accession>
<organism evidence="2 3">
    <name type="scientific">Mesorhizobium sangaii</name>
    <dbReference type="NCBI Taxonomy" id="505389"/>
    <lineage>
        <taxon>Bacteria</taxon>
        <taxon>Pseudomonadati</taxon>
        <taxon>Pseudomonadota</taxon>
        <taxon>Alphaproteobacteria</taxon>
        <taxon>Hyphomicrobiales</taxon>
        <taxon>Phyllobacteriaceae</taxon>
        <taxon>Mesorhizobium</taxon>
    </lineage>
</organism>
<dbReference type="Gene3D" id="3.40.50.720">
    <property type="entry name" value="NAD(P)-binding Rossmann-like Domain"/>
    <property type="match status" value="1"/>
</dbReference>
<keyword evidence="3" id="KW-1185">Reference proteome</keyword>
<sequence>MTAARVGEILANNERPVSFLQNNLTIELSTIAATFEAGVEKFALLGSSCIYPKFAA</sequence>
<evidence type="ECO:0000259" key="1">
    <source>
        <dbReference type="Pfam" id="PF01370"/>
    </source>
</evidence>
<feature type="domain" description="NAD-dependent epimerase/dehydratase" evidence="1">
    <location>
        <begin position="3"/>
        <end position="55"/>
    </location>
</feature>
<name>A0A841PFJ6_9HYPH</name>
<reference evidence="2 3" key="1">
    <citation type="submission" date="2020-08" db="EMBL/GenBank/DDBJ databases">
        <title>Genomic Encyclopedia of Type Strains, Phase IV (KMG-IV): sequencing the most valuable type-strain genomes for metagenomic binning, comparative biology and taxonomic classification.</title>
        <authorList>
            <person name="Goeker M."/>
        </authorList>
    </citation>
    <scope>NUCLEOTIDE SEQUENCE [LARGE SCALE GENOMIC DNA]</scope>
    <source>
        <strain evidence="2 3">DSM 100039</strain>
    </source>
</reference>
<dbReference type="InterPro" id="IPR001509">
    <property type="entry name" value="Epimerase_deHydtase"/>
</dbReference>
<gene>
    <name evidence="2" type="ORF">HNQ71_006676</name>
</gene>
<protein>
    <submittedName>
        <fullName evidence="2">Nucleoside-diphosphate-sugar epimerase</fullName>
    </submittedName>
</protein>
<comment type="caution">
    <text evidence="2">The sequence shown here is derived from an EMBL/GenBank/DDBJ whole genome shotgun (WGS) entry which is preliminary data.</text>
</comment>
<dbReference type="AlphaFoldDB" id="A0A841PFJ6"/>
<evidence type="ECO:0000313" key="2">
    <source>
        <dbReference type="EMBL" id="MBB6413967.1"/>
    </source>
</evidence>
<proteinExistence type="predicted"/>
<dbReference type="EMBL" id="JACHEF010000011">
    <property type="protein sequence ID" value="MBB6413967.1"/>
    <property type="molecule type" value="Genomic_DNA"/>
</dbReference>
<dbReference type="Pfam" id="PF01370">
    <property type="entry name" value="Epimerase"/>
    <property type="match status" value="1"/>
</dbReference>
<dbReference type="Proteomes" id="UP000556329">
    <property type="component" value="Unassembled WGS sequence"/>
</dbReference>
<evidence type="ECO:0000313" key="3">
    <source>
        <dbReference type="Proteomes" id="UP000556329"/>
    </source>
</evidence>